<reference evidence="2" key="1">
    <citation type="submission" date="2021-01" db="EMBL/GenBank/DDBJ databases">
        <authorList>
            <person name="Corre E."/>
            <person name="Pelletier E."/>
            <person name="Niang G."/>
            <person name="Scheremetjew M."/>
            <person name="Finn R."/>
            <person name="Kale V."/>
            <person name="Holt S."/>
            <person name="Cochrane G."/>
            <person name="Meng A."/>
            <person name="Brown T."/>
            <person name="Cohen L."/>
        </authorList>
    </citation>
    <scope>NUCLEOTIDE SEQUENCE</scope>
    <source>
        <strain evidence="2">MM31A-1</strain>
    </source>
</reference>
<feature type="compositionally biased region" description="Gly residues" evidence="1">
    <location>
        <begin position="96"/>
        <end position="106"/>
    </location>
</feature>
<feature type="compositionally biased region" description="Basic residues" evidence="1">
    <location>
        <begin position="1"/>
        <end position="13"/>
    </location>
</feature>
<gene>
    <name evidence="2" type="ORF">CDEB00056_LOCUS11929</name>
</gene>
<sequence length="1462" mass="162274">MPRTPNNKKKSSPKFRLGGIFKRKSPSGGSRSPRSISSNRSSQSLSSQHDDHSSEDDGDSSSYGTGYSYGRDNDGMSGLIKHRSRSITSDTISSNGGSGGGSGGGIISQNSGKKKKGKDKNKDKDKPKSSKKKGLSSSSDKENRANLNPNTSIRSSASQGSRNNGTIKSAISQSDLYIQNAPKSPMSLRGRRTGTTSLEFPTLYELNGGGDDDDEQEQPEPEPEQPLEEGDGDDDDRKGQKSAFRKRTGIDMSFANMNMNMNCAKPNIHGSSDASVISSLDKSILEMEGGTRTQFLQEEREREKSRGSRRGSEFTDSSDVAAAGAACKPFVNTWNNVFCGNINGDRHDSRDDSYHDDQDGATVSGIAEKLQNQLKSGKGNGNDGRGRGLGININNNHGGTAYAATDTHTDCFGGVSLSLTASDSIVDSEEDRRKNTDLMVLTRSALSRPFGRTSLPASIAKRWLVEVQVCQSHDNENGDDSTRTSDFLKNRAGKSKACEYDIMVQKEEFGTSKVQKGKFGMTSGKKGGASSISSTSSASISHTSQSLHNELSISASMRTTTANVKRTLRDFMWLEQALRKEYQGSLLIPTLSLAITGGTDWTTALDLDKEAFERGQWDPMSISNEILDEAVNSDMEEAVDTKLLADWLSDILNGVRGRGELIMKYDGSTEASNNEGIGIHVLDVAHSEAMEEFLYKTSDHLPQPILFVDFNQAEDNPSSRCSPVSNASWIKKALVGNGGGNGKEPDITLSEFMRMHIFCLSALDKYDFDMNENPSFTTFESDAILSRRSKMYTKEECPTNSSWLRYIQMDDIKAQRSYISAQRENTLRVMYRLRILLEKEILLSAAWKRLAISISMLFSAEKDIEATKIGKGKVKKRYKVSRTAVDDNLRVLARQKVDRSVPSLKVLSGMLNAYYADFSSVDPSLHEFAKELQRVAKISDNGDWRSALSLMVNGMIDDGDSESMKKAEQQVAIDRLQKTEVYLKGSLMQLCQAMKIRVSRMSWKFFKMESGQVSLLINATDQVRTNLKCRIEPSSFEEEKNDNDTELELIKQTMVLGSRKSYKYQAMSKSCNSSHTSSETSDISDFERSVETESEMDDGTATVQSPLMEKVLNISRERVGQWDEQFANAILTAVGVKRISFEEEDTSREIRTMNKLLMTLRESLSRCSDSIEMLKSILQGEHNDQNESSFSNVEMDHTRNGFLSALALLFSGTCTHRQIEPIHEEMLSCLGIDVHDSDGWLKSTERTNPAVGICGIVTRKYQDVRGRGTEGLLESLSKKLNDYNVIIREMENFIWMRRVGNHLEQHFSRLRADALADWEQKTDITTAINIATKKRLTLLVRELKDKLDSIGSRVSYSSVKMAKERHLGSKAIKGALESLANRRLHRLKESSTKNTLSLINEWALSEESTAKIETKYLSEAITEVERNVRRDDRIRADGGAHLFASSMSPVIMGRKRSAGQSR</sequence>
<accession>A0A7S3Q681</accession>
<feature type="region of interest" description="Disordered" evidence="1">
    <location>
        <begin position="288"/>
        <end position="319"/>
    </location>
</feature>
<feature type="compositionally biased region" description="Low complexity" evidence="1">
    <location>
        <begin position="522"/>
        <end position="539"/>
    </location>
</feature>
<feature type="region of interest" description="Disordered" evidence="1">
    <location>
        <begin position="1"/>
        <end position="250"/>
    </location>
</feature>
<feature type="compositionally biased region" description="Low complexity" evidence="1">
    <location>
        <begin position="60"/>
        <end position="70"/>
    </location>
</feature>
<dbReference type="EMBL" id="HBIO01015454">
    <property type="protein sequence ID" value="CAE0467077.1"/>
    <property type="molecule type" value="Transcribed_RNA"/>
</dbReference>
<feature type="compositionally biased region" description="Low complexity" evidence="1">
    <location>
        <begin position="86"/>
        <end position="95"/>
    </location>
</feature>
<evidence type="ECO:0000313" key="2">
    <source>
        <dbReference type="EMBL" id="CAE0467077.1"/>
    </source>
</evidence>
<proteinExistence type="predicted"/>
<feature type="compositionally biased region" description="Basic and acidic residues" evidence="1">
    <location>
        <begin position="297"/>
        <end position="313"/>
    </location>
</feature>
<feature type="compositionally biased region" description="Polar residues" evidence="1">
    <location>
        <begin position="145"/>
        <end position="177"/>
    </location>
</feature>
<feature type="compositionally biased region" description="Low complexity" evidence="1">
    <location>
        <begin position="1069"/>
        <end position="1083"/>
    </location>
</feature>
<evidence type="ECO:0000256" key="1">
    <source>
        <dbReference type="SAM" id="MobiDB-lite"/>
    </source>
</evidence>
<feature type="compositionally biased region" description="Acidic residues" evidence="1">
    <location>
        <begin position="210"/>
        <end position="234"/>
    </location>
</feature>
<feature type="compositionally biased region" description="Low complexity" evidence="1">
    <location>
        <begin position="26"/>
        <end position="47"/>
    </location>
</feature>
<feature type="region of interest" description="Disordered" evidence="1">
    <location>
        <begin position="516"/>
        <end position="539"/>
    </location>
</feature>
<protein>
    <submittedName>
        <fullName evidence="2">Uncharacterized protein</fullName>
    </submittedName>
</protein>
<feature type="region of interest" description="Disordered" evidence="1">
    <location>
        <begin position="1069"/>
        <end position="1099"/>
    </location>
</feature>
<name>A0A7S3Q681_9STRA</name>
<organism evidence="2">
    <name type="scientific">Chaetoceros debilis</name>
    <dbReference type="NCBI Taxonomy" id="122233"/>
    <lineage>
        <taxon>Eukaryota</taxon>
        <taxon>Sar</taxon>
        <taxon>Stramenopiles</taxon>
        <taxon>Ochrophyta</taxon>
        <taxon>Bacillariophyta</taxon>
        <taxon>Coscinodiscophyceae</taxon>
        <taxon>Chaetocerotophycidae</taxon>
        <taxon>Chaetocerotales</taxon>
        <taxon>Chaetocerotaceae</taxon>
        <taxon>Chaetoceros</taxon>
    </lineage>
</organism>